<gene>
    <name evidence="2" type="ORF">ZT3D7_G11536</name>
</gene>
<keyword evidence="1" id="KW-0472">Membrane</keyword>
<organism evidence="2 3">
    <name type="scientific">Zymoseptoria tritici (strain ST99CH_3D7)</name>
    <dbReference type="NCBI Taxonomy" id="1276538"/>
    <lineage>
        <taxon>Eukaryota</taxon>
        <taxon>Fungi</taxon>
        <taxon>Dikarya</taxon>
        <taxon>Ascomycota</taxon>
        <taxon>Pezizomycotina</taxon>
        <taxon>Dothideomycetes</taxon>
        <taxon>Dothideomycetidae</taxon>
        <taxon>Mycosphaerellales</taxon>
        <taxon>Mycosphaerellaceae</taxon>
        <taxon>Zymoseptoria</taxon>
    </lineage>
</organism>
<keyword evidence="3" id="KW-1185">Reference proteome</keyword>
<sequence length="170" mass="18685">MEQAADHAARDSALIGGSGLLLIAHEVSFLCSASLDIVDDHGGYEVTLPTSTDITGQTSPDRNHRTASLLPRVIEFPEVILPAINDTGNDWNEVADSHYSPSLPLRLDGGSEAVCPAITDIDGDWNKVAFPIVMLTLTALIGSLSAWFRRNGRTMLLRRQTRKEYPFRRR</sequence>
<dbReference type="AlphaFoldDB" id="A0A1X7SAC0"/>
<dbReference type="Proteomes" id="UP000215127">
    <property type="component" value="Chromosome 16"/>
</dbReference>
<proteinExistence type="predicted"/>
<evidence type="ECO:0000256" key="1">
    <source>
        <dbReference type="SAM" id="Phobius"/>
    </source>
</evidence>
<keyword evidence="1" id="KW-0812">Transmembrane</keyword>
<protein>
    <submittedName>
        <fullName evidence="2">Uncharacterized protein</fullName>
    </submittedName>
</protein>
<accession>A0A1X7SAC0</accession>
<feature type="transmembrane region" description="Helical" evidence="1">
    <location>
        <begin position="128"/>
        <end position="148"/>
    </location>
</feature>
<reference evidence="2 3" key="1">
    <citation type="submission" date="2016-06" db="EMBL/GenBank/DDBJ databases">
        <authorList>
            <person name="Kjaerup R.B."/>
            <person name="Dalgaard T.S."/>
            <person name="Juul-Madsen H.R."/>
        </authorList>
    </citation>
    <scope>NUCLEOTIDE SEQUENCE [LARGE SCALE GENOMIC DNA]</scope>
</reference>
<keyword evidence="1" id="KW-1133">Transmembrane helix</keyword>
<dbReference type="EMBL" id="LT853705">
    <property type="protein sequence ID" value="SMQ56381.1"/>
    <property type="molecule type" value="Genomic_DNA"/>
</dbReference>
<evidence type="ECO:0000313" key="3">
    <source>
        <dbReference type="Proteomes" id="UP000215127"/>
    </source>
</evidence>
<name>A0A1X7SAC0_ZYMT9</name>
<evidence type="ECO:0000313" key="2">
    <source>
        <dbReference type="EMBL" id="SMQ56381.1"/>
    </source>
</evidence>